<reference evidence="1 2" key="1">
    <citation type="journal article" date="2022" name="New Phytol.">
        <title>Ecological generalism drives hyperdiversity of secondary metabolite gene clusters in xylarialean endophytes.</title>
        <authorList>
            <person name="Franco M.E.E."/>
            <person name="Wisecaver J.H."/>
            <person name="Arnold A.E."/>
            <person name="Ju Y.M."/>
            <person name="Slot J.C."/>
            <person name="Ahrendt S."/>
            <person name="Moore L.P."/>
            <person name="Eastman K.E."/>
            <person name="Scott K."/>
            <person name="Konkel Z."/>
            <person name="Mondo S.J."/>
            <person name="Kuo A."/>
            <person name="Hayes R.D."/>
            <person name="Haridas S."/>
            <person name="Andreopoulos B."/>
            <person name="Riley R."/>
            <person name="LaButti K."/>
            <person name="Pangilinan J."/>
            <person name="Lipzen A."/>
            <person name="Amirebrahimi M."/>
            <person name="Yan J."/>
            <person name="Adam C."/>
            <person name="Keymanesh K."/>
            <person name="Ng V."/>
            <person name="Louie K."/>
            <person name="Northen T."/>
            <person name="Drula E."/>
            <person name="Henrissat B."/>
            <person name="Hsieh H.M."/>
            <person name="Youens-Clark K."/>
            <person name="Lutzoni F."/>
            <person name="Miadlikowska J."/>
            <person name="Eastwood D.C."/>
            <person name="Hamelin R.C."/>
            <person name="Grigoriev I.V."/>
            <person name="U'Ren J.M."/>
        </authorList>
    </citation>
    <scope>NUCLEOTIDE SEQUENCE [LARGE SCALE GENOMIC DNA]</scope>
    <source>
        <strain evidence="1 2">ER1909</strain>
    </source>
</reference>
<protein>
    <submittedName>
        <fullName evidence="1">Uncharacterized protein</fullName>
    </submittedName>
</protein>
<dbReference type="EMBL" id="MU394283">
    <property type="protein sequence ID" value="KAI6092332.1"/>
    <property type="molecule type" value="Genomic_DNA"/>
</dbReference>
<organism evidence="1 2">
    <name type="scientific">Hypoxylon rubiginosum</name>
    <dbReference type="NCBI Taxonomy" id="110542"/>
    <lineage>
        <taxon>Eukaryota</taxon>
        <taxon>Fungi</taxon>
        <taxon>Dikarya</taxon>
        <taxon>Ascomycota</taxon>
        <taxon>Pezizomycotina</taxon>
        <taxon>Sordariomycetes</taxon>
        <taxon>Xylariomycetidae</taxon>
        <taxon>Xylariales</taxon>
        <taxon>Hypoxylaceae</taxon>
        <taxon>Hypoxylon</taxon>
    </lineage>
</organism>
<dbReference type="Proteomes" id="UP001497680">
    <property type="component" value="Unassembled WGS sequence"/>
</dbReference>
<gene>
    <name evidence="1" type="ORF">F4821DRAFT_253786</name>
</gene>
<evidence type="ECO:0000313" key="1">
    <source>
        <dbReference type="EMBL" id="KAI6092332.1"/>
    </source>
</evidence>
<evidence type="ECO:0000313" key="2">
    <source>
        <dbReference type="Proteomes" id="UP001497680"/>
    </source>
</evidence>
<name>A0ACC0DHV9_9PEZI</name>
<comment type="caution">
    <text evidence="1">The sequence shown here is derived from an EMBL/GenBank/DDBJ whole genome shotgun (WGS) entry which is preliminary data.</text>
</comment>
<accession>A0ACC0DHV9</accession>
<proteinExistence type="predicted"/>
<sequence length="136" mass="15606">MTPKASNRCIFGTITTLRTYRDASPQHNAIFSLQVNPEAATCWITWMSNEPSRKITVKQIYTFYLDDADRYVAFLRTMRNIHVWDMGDRHDAFNAFLDDLYEEELQGEQSPSPSIAPPPAPIPPSFSQPPHLYMVP</sequence>
<keyword evidence="2" id="KW-1185">Reference proteome</keyword>